<evidence type="ECO:0000313" key="6">
    <source>
        <dbReference type="Proteomes" id="UP000434957"/>
    </source>
</evidence>
<feature type="signal peptide" evidence="1">
    <location>
        <begin position="1"/>
        <end position="27"/>
    </location>
</feature>
<dbReference type="EMBL" id="QXFT01000081">
    <property type="protein sequence ID" value="KAE9356015.1"/>
    <property type="molecule type" value="Genomic_DNA"/>
</dbReference>
<sequence>MLAEAAKFSMTRVTWAWCLCLVLLLWGRSLHYLTCECGGISTLWSPPGGIDTTPAADG</sequence>
<feature type="chain" id="PRO_5036381430" evidence="1">
    <location>
        <begin position="28"/>
        <end position="58"/>
    </location>
</feature>
<comment type="caution">
    <text evidence="4">The sequence shown here is derived from an EMBL/GenBank/DDBJ whole genome shotgun (WGS) entry which is preliminary data.</text>
</comment>
<evidence type="ECO:0000313" key="3">
    <source>
        <dbReference type="EMBL" id="KAE9050522.1"/>
    </source>
</evidence>
<name>A0A6A4G883_9STRA</name>
<evidence type="ECO:0000256" key="1">
    <source>
        <dbReference type="SAM" id="SignalP"/>
    </source>
</evidence>
<organism evidence="4 6">
    <name type="scientific">Phytophthora rubi</name>
    <dbReference type="NCBI Taxonomy" id="129364"/>
    <lineage>
        <taxon>Eukaryota</taxon>
        <taxon>Sar</taxon>
        <taxon>Stramenopiles</taxon>
        <taxon>Oomycota</taxon>
        <taxon>Peronosporomycetes</taxon>
        <taxon>Peronosporales</taxon>
        <taxon>Peronosporaceae</taxon>
        <taxon>Phytophthora</taxon>
    </lineage>
</organism>
<keyword evidence="1" id="KW-0732">Signal</keyword>
<evidence type="ECO:0000313" key="2">
    <source>
        <dbReference type="EMBL" id="KAE9045165.1"/>
    </source>
</evidence>
<evidence type="ECO:0000313" key="7">
    <source>
        <dbReference type="Proteomes" id="UP000435112"/>
    </source>
</evidence>
<gene>
    <name evidence="3" type="ORF">PR001_g2308</name>
    <name evidence="2" type="ORF">PR002_g2370</name>
    <name evidence="4" type="ORF">PR003_g2539</name>
</gene>
<dbReference type="Proteomes" id="UP000429607">
    <property type="component" value="Unassembled WGS sequence"/>
</dbReference>
<evidence type="ECO:0000313" key="4">
    <source>
        <dbReference type="EMBL" id="KAE9356015.1"/>
    </source>
</evidence>
<proteinExistence type="predicted"/>
<evidence type="ECO:0000313" key="5">
    <source>
        <dbReference type="Proteomes" id="UP000429607"/>
    </source>
</evidence>
<protein>
    <submittedName>
        <fullName evidence="4">Uncharacterized protein</fullName>
    </submittedName>
</protein>
<accession>A0A6A4G883</accession>
<dbReference type="Proteomes" id="UP000435112">
    <property type="component" value="Unassembled WGS sequence"/>
</dbReference>
<dbReference type="AlphaFoldDB" id="A0A6A4G883"/>
<dbReference type="EMBL" id="QXFV01000078">
    <property type="protein sequence ID" value="KAE9050522.1"/>
    <property type="molecule type" value="Genomic_DNA"/>
</dbReference>
<keyword evidence="6" id="KW-1185">Reference proteome</keyword>
<dbReference type="Proteomes" id="UP000434957">
    <property type="component" value="Unassembled WGS sequence"/>
</dbReference>
<reference evidence="4 6" key="1">
    <citation type="submission" date="2018-08" db="EMBL/GenBank/DDBJ databases">
        <title>Genomic investigation of the strawberry pathogen Phytophthora fragariae indicates pathogenicity is determined by transcriptional variation in three key races.</title>
        <authorList>
            <person name="Adams T.M."/>
            <person name="Armitage A.D."/>
            <person name="Sobczyk M.K."/>
            <person name="Bates H.J."/>
            <person name="Dunwell J.M."/>
            <person name="Nellist C.F."/>
            <person name="Harrison R.J."/>
        </authorList>
    </citation>
    <scope>NUCLEOTIDE SEQUENCE [LARGE SCALE GENOMIC DNA]</scope>
    <source>
        <strain evidence="3 5">SCRP249</strain>
        <strain evidence="2 7">SCRP324</strain>
        <strain evidence="4 6">SCRP333</strain>
    </source>
</reference>
<dbReference type="EMBL" id="QXFU01000080">
    <property type="protein sequence ID" value="KAE9045165.1"/>
    <property type="molecule type" value="Genomic_DNA"/>
</dbReference>